<dbReference type="GO" id="GO:0016301">
    <property type="term" value="F:kinase activity"/>
    <property type="evidence" value="ECO:0007669"/>
    <property type="project" value="UniProtKB-KW"/>
</dbReference>
<evidence type="ECO:0000313" key="9">
    <source>
        <dbReference type="Proteomes" id="UP001606300"/>
    </source>
</evidence>
<feature type="domain" description="Histidine kinase" evidence="6">
    <location>
        <begin position="228"/>
        <end position="448"/>
    </location>
</feature>
<dbReference type="PANTHER" id="PTHR45339">
    <property type="entry name" value="HYBRID SIGNAL TRANSDUCTION HISTIDINE KINASE J"/>
    <property type="match status" value="1"/>
</dbReference>
<evidence type="ECO:0000256" key="3">
    <source>
        <dbReference type="ARBA" id="ARBA00022553"/>
    </source>
</evidence>
<dbReference type="SUPFAM" id="SSF52172">
    <property type="entry name" value="CheY-like"/>
    <property type="match status" value="1"/>
</dbReference>
<feature type="transmembrane region" description="Helical" evidence="5">
    <location>
        <begin position="97"/>
        <end position="118"/>
    </location>
</feature>
<evidence type="ECO:0000256" key="2">
    <source>
        <dbReference type="ARBA" id="ARBA00012438"/>
    </source>
</evidence>
<keyword evidence="3 4" id="KW-0597">Phosphoprotein</keyword>
<feature type="modified residue" description="4-aspartylphosphate" evidence="4">
    <location>
        <position position="517"/>
    </location>
</feature>
<evidence type="ECO:0000256" key="4">
    <source>
        <dbReference type="PROSITE-ProRule" id="PRU00169"/>
    </source>
</evidence>
<dbReference type="PRINTS" id="PR00344">
    <property type="entry name" value="BCTRLSENSOR"/>
</dbReference>
<dbReference type="CDD" id="cd16922">
    <property type="entry name" value="HATPase_EvgS-ArcB-TorS-like"/>
    <property type="match status" value="1"/>
</dbReference>
<feature type="domain" description="Response regulatory" evidence="7">
    <location>
        <begin position="463"/>
        <end position="584"/>
    </location>
</feature>
<dbReference type="InterPro" id="IPR005467">
    <property type="entry name" value="His_kinase_dom"/>
</dbReference>
<evidence type="ECO:0000256" key="5">
    <source>
        <dbReference type="SAM" id="Phobius"/>
    </source>
</evidence>
<feature type="transmembrane region" description="Helical" evidence="5">
    <location>
        <begin position="125"/>
        <end position="143"/>
    </location>
</feature>
<sequence length="669" mass="71323">MAVTRLLLLGPKGTAWLFGLIVLAALGAWSTEMALGIIEPSDRFAYPLLAAAFSGLAVLCRRRPQAVSTWQRCGAVLLGLYFSGSMLAFTLRPDHGPSLYTLGSIAPWTLGGCLLLFTTWPAGRALRLSLALMLLMIAPPTLLRFSGEAPPWLLQAWPLVANLALCQVLFSLALWGLSRQLAPLSQLAPPAGAPTTSSELVKARLAELERSRAAAEAASRAKSDFLATIGHEIRTPMSTVLGQTRMLLGERLPPEQRDRLLDVARAGESLVRLIDGLLDYADLDAGRMPLAAEPLRIEPILASAFDAIRAAAQAKQLELQCDIAPELLGSAGSRRGDAARLIQLLSELLVNAVKFTPAGQVRLSVGLDGIGAWRLRVRDSGVGMAPEQLERLFLPFAQAEAGATRRFGGTGLGLAICRALAERMGGTLTAQSRPGRGSEFELVLPLRPCPELSPPAEARIASIVLVQAAHSSGHEALLKLLQALAPAARLQLLPQGSQALEQLGSAAGPRHDLLIVDGVLPDMEGSLLLERLSARGVLGATRIVLLSAFDTPLLRERALRHGAHALCAKPLLPHTLHRLLDLERPLAAAPQAPAFEDTPGPGTDPATLLSELDHLLAESDAHALTLWERHASAFVELLPATRAGALAGALQRYDFDEAQAALRGEDHKR</sequence>
<dbReference type="SMART" id="SM00448">
    <property type="entry name" value="REC"/>
    <property type="match status" value="1"/>
</dbReference>
<dbReference type="SMART" id="SM00388">
    <property type="entry name" value="HisKA"/>
    <property type="match status" value="1"/>
</dbReference>
<keyword evidence="5" id="KW-0472">Membrane</keyword>
<dbReference type="Gene3D" id="3.40.50.2300">
    <property type="match status" value="1"/>
</dbReference>
<dbReference type="InterPro" id="IPR001789">
    <property type="entry name" value="Sig_transdc_resp-reg_receiver"/>
</dbReference>
<dbReference type="EMBL" id="JBIGHY010000017">
    <property type="protein sequence ID" value="MFG6417181.1"/>
    <property type="molecule type" value="Genomic_DNA"/>
</dbReference>
<feature type="transmembrane region" description="Helical" evidence="5">
    <location>
        <begin position="44"/>
        <end position="61"/>
    </location>
</feature>
<evidence type="ECO:0000259" key="7">
    <source>
        <dbReference type="PROSITE" id="PS50110"/>
    </source>
</evidence>
<dbReference type="InterPro" id="IPR036890">
    <property type="entry name" value="HATPase_C_sf"/>
</dbReference>
<name>A0ABW7EYF6_9BURK</name>
<dbReference type="RefSeq" id="WP_394473239.1">
    <property type="nucleotide sequence ID" value="NZ_JBIGHY010000017.1"/>
</dbReference>
<dbReference type="Pfam" id="PF00512">
    <property type="entry name" value="HisKA"/>
    <property type="match status" value="1"/>
</dbReference>
<dbReference type="Gene3D" id="3.30.565.10">
    <property type="entry name" value="Histidine kinase-like ATPase, C-terminal domain"/>
    <property type="match status" value="1"/>
</dbReference>
<dbReference type="InterPro" id="IPR004358">
    <property type="entry name" value="Sig_transdc_His_kin-like_C"/>
</dbReference>
<accession>A0ABW7EYF6</accession>
<dbReference type="InterPro" id="IPR003594">
    <property type="entry name" value="HATPase_dom"/>
</dbReference>
<reference evidence="8 9" key="1">
    <citation type="submission" date="2024-09" db="EMBL/GenBank/DDBJ databases">
        <title>Novel species of the genus Pelomonas and Roseateles isolated from streams.</title>
        <authorList>
            <person name="Lu H."/>
        </authorList>
    </citation>
    <scope>NUCLEOTIDE SEQUENCE [LARGE SCALE GENOMIC DNA]</scope>
    <source>
        <strain evidence="8 9">DC23W</strain>
    </source>
</reference>
<keyword evidence="8" id="KW-0418">Kinase</keyword>
<dbReference type="SUPFAM" id="SSF55874">
    <property type="entry name" value="ATPase domain of HSP90 chaperone/DNA topoisomerase II/histidine kinase"/>
    <property type="match status" value="1"/>
</dbReference>
<dbReference type="Pfam" id="PF00072">
    <property type="entry name" value="Response_reg"/>
    <property type="match status" value="1"/>
</dbReference>
<dbReference type="SUPFAM" id="SSF47384">
    <property type="entry name" value="Homodimeric domain of signal transducing histidine kinase"/>
    <property type="match status" value="1"/>
</dbReference>
<dbReference type="Proteomes" id="UP001606300">
    <property type="component" value="Unassembled WGS sequence"/>
</dbReference>
<dbReference type="PROSITE" id="PS50109">
    <property type="entry name" value="HIS_KIN"/>
    <property type="match status" value="1"/>
</dbReference>
<dbReference type="SMART" id="SM00387">
    <property type="entry name" value="HATPase_c"/>
    <property type="match status" value="1"/>
</dbReference>
<dbReference type="PANTHER" id="PTHR45339:SF3">
    <property type="entry name" value="HISTIDINE KINASE"/>
    <property type="match status" value="1"/>
</dbReference>
<dbReference type="InterPro" id="IPR011006">
    <property type="entry name" value="CheY-like_superfamily"/>
</dbReference>
<comment type="catalytic activity">
    <reaction evidence="1">
        <text>ATP + protein L-histidine = ADP + protein N-phospho-L-histidine.</text>
        <dbReference type="EC" id="2.7.13.3"/>
    </reaction>
</comment>
<evidence type="ECO:0000259" key="6">
    <source>
        <dbReference type="PROSITE" id="PS50109"/>
    </source>
</evidence>
<keyword evidence="9" id="KW-1185">Reference proteome</keyword>
<evidence type="ECO:0000256" key="1">
    <source>
        <dbReference type="ARBA" id="ARBA00000085"/>
    </source>
</evidence>
<organism evidence="8 9">
    <name type="scientific">Pelomonas dachongensis</name>
    <dbReference type="NCBI Taxonomy" id="3299029"/>
    <lineage>
        <taxon>Bacteria</taxon>
        <taxon>Pseudomonadati</taxon>
        <taxon>Pseudomonadota</taxon>
        <taxon>Betaproteobacteria</taxon>
        <taxon>Burkholderiales</taxon>
        <taxon>Sphaerotilaceae</taxon>
        <taxon>Roseateles</taxon>
    </lineage>
</organism>
<feature type="transmembrane region" description="Helical" evidence="5">
    <location>
        <begin position="73"/>
        <end position="91"/>
    </location>
</feature>
<dbReference type="CDD" id="cd00082">
    <property type="entry name" value="HisKA"/>
    <property type="match status" value="1"/>
</dbReference>
<protein>
    <recommendedName>
        <fullName evidence="2">histidine kinase</fullName>
        <ecNumber evidence="2">2.7.13.3</ecNumber>
    </recommendedName>
</protein>
<keyword evidence="5" id="KW-1133">Transmembrane helix</keyword>
<comment type="caution">
    <text evidence="8">The sequence shown here is derived from an EMBL/GenBank/DDBJ whole genome shotgun (WGS) entry which is preliminary data.</text>
</comment>
<gene>
    <name evidence="8" type="ORF">ACG02S_25110</name>
</gene>
<dbReference type="Gene3D" id="1.10.287.130">
    <property type="match status" value="1"/>
</dbReference>
<keyword evidence="8" id="KW-0808">Transferase</keyword>
<keyword evidence="5" id="KW-0812">Transmembrane</keyword>
<dbReference type="InterPro" id="IPR036097">
    <property type="entry name" value="HisK_dim/P_sf"/>
</dbReference>
<evidence type="ECO:0000313" key="8">
    <source>
        <dbReference type="EMBL" id="MFG6417181.1"/>
    </source>
</evidence>
<dbReference type="Pfam" id="PF02518">
    <property type="entry name" value="HATPase_c"/>
    <property type="match status" value="1"/>
</dbReference>
<proteinExistence type="predicted"/>
<dbReference type="InterPro" id="IPR003661">
    <property type="entry name" value="HisK_dim/P_dom"/>
</dbReference>
<dbReference type="EC" id="2.7.13.3" evidence="2"/>
<dbReference type="PROSITE" id="PS50110">
    <property type="entry name" value="RESPONSE_REGULATORY"/>
    <property type="match status" value="1"/>
</dbReference>